<sequence length="50" mass="5451">MQLSLLVRYLADAQTSASAPMEQSKLWKAWDASPEFKPSQLGGVTLDLNG</sequence>
<evidence type="ECO:0000313" key="1">
    <source>
        <dbReference type="EMBL" id="MFC0385963.1"/>
    </source>
</evidence>
<name>A0ABV6ITL4_9PROT</name>
<protein>
    <submittedName>
        <fullName evidence="1">Uncharacterized protein</fullName>
    </submittedName>
</protein>
<dbReference type="Proteomes" id="UP001589789">
    <property type="component" value="Unassembled WGS sequence"/>
</dbReference>
<comment type="caution">
    <text evidence="1">The sequence shown here is derived from an EMBL/GenBank/DDBJ whole genome shotgun (WGS) entry which is preliminary data.</text>
</comment>
<gene>
    <name evidence="1" type="ORF">ACFFIC_10435</name>
</gene>
<accession>A0ABV6ITL4</accession>
<dbReference type="RefSeq" id="WP_377050104.1">
    <property type="nucleotide sequence ID" value="NZ_JBHLVZ010000019.1"/>
</dbReference>
<reference evidence="1 2" key="1">
    <citation type="submission" date="2024-09" db="EMBL/GenBank/DDBJ databases">
        <authorList>
            <person name="Sun Q."/>
            <person name="Mori K."/>
        </authorList>
    </citation>
    <scope>NUCLEOTIDE SEQUENCE [LARGE SCALE GENOMIC DNA]</scope>
    <source>
        <strain evidence="1 2">CCM 7468</strain>
    </source>
</reference>
<evidence type="ECO:0000313" key="2">
    <source>
        <dbReference type="Proteomes" id="UP001589789"/>
    </source>
</evidence>
<keyword evidence="2" id="KW-1185">Reference proteome</keyword>
<organism evidence="1 2">
    <name type="scientific">Muricoccus vinaceus</name>
    <dbReference type="NCBI Taxonomy" id="424704"/>
    <lineage>
        <taxon>Bacteria</taxon>
        <taxon>Pseudomonadati</taxon>
        <taxon>Pseudomonadota</taxon>
        <taxon>Alphaproteobacteria</taxon>
        <taxon>Acetobacterales</taxon>
        <taxon>Roseomonadaceae</taxon>
        <taxon>Muricoccus</taxon>
    </lineage>
</organism>
<proteinExistence type="predicted"/>
<dbReference type="EMBL" id="JBHLVZ010000019">
    <property type="protein sequence ID" value="MFC0385963.1"/>
    <property type="molecule type" value="Genomic_DNA"/>
</dbReference>